<dbReference type="InterPro" id="IPR038996">
    <property type="entry name" value="Gp14"/>
</dbReference>
<proteinExistence type="predicted"/>
<dbReference type="EMBL" id="AP018907">
    <property type="protein sequence ID" value="BBF92840.1"/>
    <property type="molecule type" value="Genomic_DNA"/>
</dbReference>
<name>A0A348FZV7_9HYPH</name>
<dbReference type="AlphaFoldDB" id="A0A348FZV7"/>
<evidence type="ECO:0000256" key="1">
    <source>
        <dbReference type="SAM" id="SignalP"/>
    </source>
</evidence>
<dbReference type="KEGG" id="blag:BLTE_15250"/>
<dbReference type="Pfam" id="PF24072">
    <property type="entry name" value="T7_gp14"/>
    <property type="match status" value="1"/>
</dbReference>
<keyword evidence="3" id="KW-1185">Reference proteome</keyword>
<gene>
    <name evidence="2" type="ORF">BLTE_15250</name>
</gene>
<keyword evidence="1" id="KW-0732">Signal</keyword>
<reference evidence="2 3" key="1">
    <citation type="submission" date="2018-08" db="EMBL/GenBank/DDBJ databases">
        <title>Complete genome sequencing of Blastochloris tepida GI.</title>
        <authorList>
            <person name="Tsukatani Y."/>
            <person name="Mori H."/>
        </authorList>
    </citation>
    <scope>NUCLEOTIDE SEQUENCE [LARGE SCALE GENOMIC DNA]</scope>
    <source>
        <strain evidence="2 3">GI</strain>
    </source>
</reference>
<sequence>MCTVMAALAVGSTVAGVAGQMQSANASAAASSYNASVQRENARLADMHARRVLEAGADEERKQRAATQRLIGKQTAGMAANGLDITFGSPLDLIVDTATQGEIDAMTIRTNAYRNSDDVRNQAASYRNKAALYDMEADNSRTSGMLSAAGTVLTGAGQAYGLSKYGDSYTGLRNPTKIGTLY</sequence>
<evidence type="ECO:0000313" key="2">
    <source>
        <dbReference type="EMBL" id="BBF92840.1"/>
    </source>
</evidence>
<feature type="signal peptide" evidence="1">
    <location>
        <begin position="1"/>
        <end position="17"/>
    </location>
</feature>
<evidence type="ECO:0008006" key="4">
    <source>
        <dbReference type="Google" id="ProtNLM"/>
    </source>
</evidence>
<organism evidence="2 3">
    <name type="scientific">Blastochloris tepida</name>
    <dbReference type="NCBI Taxonomy" id="2233851"/>
    <lineage>
        <taxon>Bacteria</taxon>
        <taxon>Pseudomonadati</taxon>
        <taxon>Pseudomonadota</taxon>
        <taxon>Alphaproteobacteria</taxon>
        <taxon>Hyphomicrobiales</taxon>
        <taxon>Blastochloridaceae</taxon>
        <taxon>Blastochloris</taxon>
    </lineage>
</organism>
<evidence type="ECO:0000313" key="3">
    <source>
        <dbReference type="Proteomes" id="UP000266934"/>
    </source>
</evidence>
<accession>A0A348FZV7</accession>
<feature type="chain" id="PRO_5016634173" description="Internal virion protein B" evidence="1">
    <location>
        <begin position="18"/>
        <end position="182"/>
    </location>
</feature>
<protein>
    <recommendedName>
        <fullName evidence="4">Internal virion protein B</fullName>
    </recommendedName>
</protein>
<dbReference type="Proteomes" id="UP000266934">
    <property type="component" value="Chromosome"/>
</dbReference>